<feature type="domain" description="HTH LytTR-type" evidence="5">
    <location>
        <begin position="131"/>
        <end position="225"/>
    </location>
</feature>
<dbReference type="PANTHER" id="PTHR37299">
    <property type="entry name" value="TRANSCRIPTIONAL REGULATOR-RELATED"/>
    <property type="match status" value="1"/>
</dbReference>
<dbReference type="RefSeq" id="WP_228352283.1">
    <property type="nucleotide sequence ID" value="NZ_JACEGA010000001.1"/>
</dbReference>
<comment type="caution">
    <text evidence="6">The sequence shown here is derived from an EMBL/GenBank/DDBJ whole genome shotgun (WGS) entry which is preliminary data.</text>
</comment>
<dbReference type="PANTHER" id="PTHR37299:SF1">
    <property type="entry name" value="STAGE 0 SPORULATION PROTEIN A HOMOLOG"/>
    <property type="match status" value="1"/>
</dbReference>
<dbReference type="EMBL" id="JACEGA010000001">
    <property type="protein sequence ID" value="MBB2182568.1"/>
    <property type="molecule type" value="Genomic_DNA"/>
</dbReference>
<dbReference type="SMART" id="SM00850">
    <property type="entry name" value="LytTR"/>
    <property type="match status" value="1"/>
</dbReference>
<reference evidence="6 7" key="1">
    <citation type="submission" date="2020-07" db="EMBL/GenBank/DDBJ databases">
        <title>Characterization and genome sequencing of isolate MD1, a novel member within the family Lachnospiraceae.</title>
        <authorList>
            <person name="Rettenmaier R."/>
            <person name="Di Bello L."/>
            <person name="Zinser C."/>
            <person name="Scheitz K."/>
            <person name="Liebl W."/>
            <person name="Zverlov V."/>
        </authorList>
    </citation>
    <scope>NUCLEOTIDE SEQUENCE [LARGE SCALE GENOMIC DNA]</scope>
    <source>
        <strain evidence="6 7">MD1</strain>
    </source>
</reference>
<dbReference type="PROSITE" id="PS50110">
    <property type="entry name" value="RESPONSE_REGULATORY"/>
    <property type="match status" value="1"/>
</dbReference>
<proteinExistence type="predicted"/>
<comment type="function">
    <text evidence="2">May play the central regulatory role in sporulation. It may be an element of the effector pathway responsible for the activation of sporulation genes in response to nutritional stress. Spo0A may act in concert with spo0H (a sigma factor) to control the expression of some genes that are critical to the sporulation process.</text>
</comment>
<dbReference type="Pfam" id="PF04397">
    <property type="entry name" value="LytTR"/>
    <property type="match status" value="1"/>
</dbReference>
<evidence type="ECO:0000259" key="4">
    <source>
        <dbReference type="PROSITE" id="PS50110"/>
    </source>
</evidence>
<dbReference type="InterPro" id="IPR011006">
    <property type="entry name" value="CheY-like_superfamily"/>
</dbReference>
<dbReference type="Proteomes" id="UP000574276">
    <property type="component" value="Unassembled WGS sequence"/>
</dbReference>
<evidence type="ECO:0000256" key="2">
    <source>
        <dbReference type="ARBA" id="ARBA00024867"/>
    </source>
</evidence>
<dbReference type="GO" id="GO:0000156">
    <property type="term" value="F:phosphorelay response regulator activity"/>
    <property type="evidence" value="ECO:0007669"/>
    <property type="project" value="InterPro"/>
</dbReference>
<dbReference type="Pfam" id="PF00072">
    <property type="entry name" value="Response_reg"/>
    <property type="match status" value="1"/>
</dbReference>
<dbReference type="Gene3D" id="3.40.50.2300">
    <property type="match status" value="1"/>
</dbReference>
<sequence length="232" mass="27385">MRIGICDDEAIIREEIMRLCKEYTASNIFTLETITFSSGDELLQYKESIDILFLDIQMKGLNGLKTAERIREKDDNVIIIFLTGYKGFMQEGYRVRAFRYLLKPIKEQEFNRNLKEALEEIVKDSKTVVSLNGNTIFVKLKDIIYIEYENRYTLVRTRRDVYESTYTMSEWENMLDTGDFYRVHKAFIVNMEYIEEIGKTILLENGEKVEVAVRQIAKLKKACKAYRKRNAK</sequence>
<dbReference type="InterPro" id="IPR007492">
    <property type="entry name" value="LytTR_DNA-bd_dom"/>
</dbReference>
<dbReference type="SMART" id="SM00448">
    <property type="entry name" value="REC"/>
    <property type="match status" value="1"/>
</dbReference>
<dbReference type="GO" id="GO:0003677">
    <property type="term" value="F:DNA binding"/>
    <property type="evidence" value="ECO:0007669"/>
    <property type="project" value="InterPro"/>
</dbReference>
<feature type="domain" description="Response regulatory" evidence="4">
    <location>
        <begin position="2"/>
        <end position="118"/>
    </location>
</feature>
<dbReference type="Gene3D" id="2.40.50.1020">
    <property type="entry name" value="LytTr DNA-binding domain"/>
    <property type="match status" value="1"/>
</dbReference>
<feature type="modified residue" description="4-aspartylphosphate" evidence="3">
    <location>
        <position position="55"/>
    </location>
</feature>
<evidence type="ECO:0000256" key="3">
    <source>
        <dbReference type="PROSITE-ProRule" id="PRU00169"/>
    </source>
</evidence>
<name>A0A839JZD6_9FIRM</name>
<dbReference type="InterPro" id="IPR001789">
    <property type="entry name" value="Sig_transdc_resp-reg_receiver"/>
</dbReference>
<evidence type="ECO:0000256" key="1">
    <source>
        <dbReference type="ARBA" id="ARBA00018672"/>
    </source>
</evidence>
<evidence type="ECO:0000313" key="7">
    <source>
        <dbReference type="Proteomes" id="UP000574276"/>
    </source>
</evidence>
<evidence type="ECO:0000313" key="6">
    <source>
        <dbReference type="EMBL" id="MBB2182568.1"/>
    </source>
</evidence>
<organism evidence="6 7">
    <name type="scientific">Variimorphobacter saccharofermentans</name>
    <dbReference type="NCBI Taxonomy" id="2755051"/>
    <lineage>
        <taxon>Bacteria</taxon>
        <taxon>Bacillati</taxon>
        <taxon>Bacillota</taxon>
        <taxon>Clostridia</taxon>
        <taxon>Lachnospirales</taxon>
        <taxon>Lachnospiraceae</taxon>
        <taxon>Variimorphobacter</taxon>
    </lineage>
</organism>
<dbReference type="AlphaFoldDB" id="A0A839JZD6"/>
<accession>A0A839JZD6</accession>
<protein>
    <recommendedName>
        <fullName evidence="1">Stage 0 sporulation protein A homolog</fullName>
    </recommendedName>
</protein>
<dbReference type="SUPFAM" id="SSF52172">
    <property type="entry name" value="CheY-like"/>
    <property type="match status" value="1"/>
</dbReference>
<gene>
    <name evidence="6" type="ORF">H0486_06740</name>
</gene>
<keyword evidence="7" id="KW-1185">Reference proteome</keyword>
<evidence type="ECO:0000259" key="5">
    <source>
        <dbReference type="PROSITE" id="PS50930"/>
    </source>
</evidence>
<dbReference type="InterPro" id="IPR046947">
    <property type="entry name" value="LytR-like"/>
</dbReference>
<dbReference type="PROSITE" id="PS50930">
    <property type="entry name" value="HTH_LYTTR"/>
    <property type="match status" value="1"/>
</dbReference>
<keyword evidence="3" id="KW-0597">Phosphoprotein</keyword>